<evidence type="ECO:0000256" key="9">
    <source>
        <dbReference type="ARBA" id="ARBA00023054"/>
    </source>
</evidence>
<dbReference type="Pfam" id="PF00133">
    <property type="entry name" value="tRNA-synt_1"/>
    <property type="match status" value="1"/>
</dbReference>
<dbReference type="Gene3D" id="3.40.50.620">
    <property type="entry name" value="HUPs"/>
    <property type="match status" value="2"/>
</dbReference>
<dbReference type="Pfam" id="PF08264">
    <property type="entry name" value="Anticodon_1"/>
    <property type="match status" value="1"/>
</dbReference>
<evidence type="ECO:0000259" key="16">
    <source>
        <dbReference type="Pfam" id="PF00133"/>
    </source>
</evidence>
<feature type="compositionally biased region" description="Polar residues" evidence="15">
    <location>
        <begin position="28"/>
        <end position="44"/>
    </location>
</feature>
<keyword evidence="8 13" id="KW-0648">Protein biosynthesis</keyword>
<dbReference type="InterPro" id="IPR009080">
    <property type="entry name" value="tRNAsynth_Ia_anticodon-bd"/>
</dbReference>
<comment type="caution">
    <text evidence="18">The sequence shown here is derived from an EMBL/GenBank/DDBJ whole genome shotgun (WGS) entry which is preliminary data.</text>
</comment>
<organism evidence="18 19">
    <name type="scientific">[Myrmecia] bisecta</name>
    <dbReference type="NCBI Taxonomy" id="41462"/>
    <lineage>
        <taxon>Eukaryota</taxon>
        <taxon>Viridiplantae</taxon>
        <taxon>Chlorophyta</taxon>
        <taxon>core chlorophytes</taxon>
        <taxon>Trebouxiophyceae</taxon>
        <taxon>Trebouxiales</taxon>
        <taxon>Trebouxiaceae</taxon>
        <taxon>Myrmecia</taxon>
    </lineage>
</organism>
<dbReference type="FunFam" id="3.40.50.620:FF:000020">
    <property type="entry name" value="Valine--tRNA ligase, mitochondrial"/>
    <property type="match status" value="1"/>
</dbReference>
<dbReference type="PROSITE" id="PS00178">
    <property type="entry name" value="AA_TRNA_LIGASE_I"/>
    <property type="match status" value="1"/>
</dbReference>
<name>A0AAW1QF82_9CHLO</name>
<feature type="domain" description="Methionyl/Valyl/Leucyl/Isoleucyl-tRNA synthetase anticodon-binding" evidence="17">
    <location>
        <begin position="834"/>
        <end position="986"/>
    </location>
</feature>
<dbReference type="InterPro" id="IPR013155">
    <property type="entry name" value="M/V/L/I-tRNA-synth_anticd-bd"/>
</dbReference>
<dbReference type="InterPro" id="IPR009008">
    <property type="entry name" value="Val/Leu/Ile-tRNA-synth_edit"/>
</dbReference>
<dbReference type="SUPFAM" id="SSF50677">
    <property type="entry name" value="ValRS/IleRS/LeuRS editing domain"/>
    <property type="match status" value="1"/>
</dbReference>
<dbReference type="HAMAP" id="MF_02004">
    <property type="entry name" value="Val_tRNA_synth_type1"/>
    <property type="match status" value="1"/>
</dbReference>
<dbReference type="FunFam" id="3.90.740.10:FF:000010">
    <property type="entry name" value="Valine--tRNA ligase"/>
    <property type="match status" value="1"/>
</dbReference>
<feature type="region of interest" description="Disordered" evidence="15">
    <location>
        <begin position="1"/>
        <end position="90"/>
    </location>
</feature>
<reference evidence="18 19" key="1">
    <citation type="journal article" date="2024" name="Nat. Commun.">
        <title>Phylogenomics reveals the evolutionary origins of lichenization in chlorophyte algae.</title>
        <authorList>
            <person name="Puginier C."/>
            <person name="Libourel C."/>
            <person name="Otte J."/>
            <person name="Skaloud P."/>
            <person name="Haon M."/>
            <person name="Grisel S."/>
            <person name="Petersen M."/>
            <person name="Berrin J.G."/>
            <person name="Delaux P.M."/>
            <person name="Dal Grande F."/>
            <person name="Keller J."/>
        </authorList>
    </citation>
    <scope>NUCLEOTIDE SEQUENCE [LARGE SCALE GENOMIC DNA]</scope>
    <source>
        <strain evidence="18 19">SAG 2043</strain>
    </source>
</reference>
<dbReference type="InterPro" id="IPR014729">
    <property type="entry name" value="Rossmann-like_a/b/a_fold"/>
</dbReference>
<dbReference type="PANTHER" id="PTHR11946">
    <property type="entry name" value="VALYL-TRNA SYNTHETASES"/>
    <property type="match status" value="1"/>
</dbReference>
<evidence type="ECO:0000256" key="4">
    <source>
        <dbReference type="ARBA" id="ARBA00022490"/>
    </source>
</evidence>
<evidence type="ECO:0000256" key="15">
    <source>
        <dbReference type="SAM" id="MobiDB-lite"/>
    </source>
</evidence>
<dbReference type="SUPFAM" id="SSF47323">
    <property type="entry name" value="Anticodon-binding domain of a subclass of class I aminoacyl-tRNA synthetases"/>
    <property type="match status" value="1"/>
</dbReference>
<dbReference type="PANTHER" id="PTHR11946:SF109">
    <property type="entry name" value="VALINE--TRNA LIGASE"/>
    <property type="match status" value="1"/>
</dbReference>
<dbReference type="EMBL" id="JALJOR010000003">
    <property type="protein sequence ID" value="KAK9820072.1"/>
    <property type="molecule type" value="Genomic_DNA"/>
</dbReference>
<dbReference type="Gene3D" id="1.10.287.380">
    <property type="entry name" value="Valyl-tRNA synthetase, C-terminal domain"/>
    <property type="match status" value="1"/>
</dbReference>
<dbReference type="GO" id="GO:0006438">
    <property type="term" value="P:valyl-tRNA aminoacylation"/>
    <property type="evidence" value="ECO:0007669"/>
    <property type="project" value="InterPro"/>
</dbReference>
<comment type="subcellular location">
    <subcellularLocation>
        <location evidence="1">Cytoplasm</location>
    </subcellularLocation>
</comment>
<evidence type="ECO:0000256" key="12">
    <source>
        <dbReference type="ARBA" id="ARBA00047552"/>
    </source>
</evidence>
<keyword evidence="19" id="KW-1185">Reference proteome</keyword>
<dbReference type="CDD" id="cd07962">
    <property type="entry name" value="Anticodon_Ia_Val"/>
    <property type="match status" value="1"/>
</dbReference>
<keyword evidence="5 13" id="KW-0436">Ligase</keyword>
<dbReference type="InterPro" id="IPR002300">
    <property type="entry name" value="aa-tRNA-synth_Ia"/>
</dbReference>
<dbReference type="InterPro" id="IPR033705">
    <property type="entry name" value="Anticodon_Ia_Val"/>
</dbReference>
<dbReference type="FunFam" id="3.90.740.10:FF:000008">
    <property type="entry name" value="Valine--tRNA ligase, mitochondrial"/>
    <property type="match status" value="1"/>
</dbReference>
<dbReference type="Gene3D" id="1.10.730.10">
    <property type="entry name" value="Isoleucyl-tRNA Synthetase, Domain 1"/>
    <property type="match status" value="1"/>
</dbReference>
<evidence type="ECO:0000256" key="2">
    <source>
        <dbReference type="ARBA" id="ARBA00005594"/>
    </source>
</evidence>
<evidence type="ECO:0000256" key="8">
    <source>
        <dbReference type="ARBA" id="ARBA00022917"/>
    </source>
</evidence>
<dbReference type="Gene3D" id="3.90.740.10">
    <property type="entry name" value="Valyl/Leucyl/Isoleucyl-tRNA synthetase, editing domain"/>
    <property type="match status" value="2"/>
</dbReference>
<protein>
    <recommendedName>
        <fullName evidence="3">valine--tRNA ligase</fullName>
        <ecNumber evidence="3">6.1.1.9</ecNumber>
    </recommendedName>
    <alternativeName>
        <fullName evidence="11">Valyl-tRNA synthetase</fullName>
    </alternativeName>
</protein>
<dbReference type="InterPro" id="IPR037118">
    <property type="entry name" value="Val-tRNA_synth_C_sf"/>
</dbReference>
<dbReference type="GO" id="GO:0048608">
    <property type="term" value="P:reproductive structure development"/>
    <property type="evidence" value="ECO:0007669"/>
    <property type="project" value="UniProtKB-ARBA"/>
</dbReference>
<comment type="catalytic activity">
    <reaction evidence="12">
        <text>tRNA(Val) + L-valine + ATP = L-valyl-tRNA(Val) + AMP + diphosphate</text>
        <dbReference type="Rhea" id="RHEA:10704"/>
        <dbReference type="Rhea" id="RHEA-COMP:9672"/>
        <dbReference type="Rhea" id="RHEA-COMP:9708"/>
        <dbReference type="ChEBI" id="CHEBI:30616"/>
        <dbReference type="ChEBI" id="CHEBI:33019"/>
        <dbReference type="ChEBI" id="CHEBI:57762"/>
        <dbReference type="ChEBI" id="CHEBI:78442"/>
        <dbReference type="ChEBI" id="CHEBI:78537"/>
        <dbReference type="ChEBI" id="CHEBI:456215"/>
        <dbReference type="EC" id="6.1.1.9"/>
    </reaction>
</comment>
<evidence type="ECO:0000256" key="3">
    <source>
        <dbReference type="ARBA" id="ARBA00013169"/>
    </source>
</evidence>
<dbReference type="PRINTS" id="PR00986">
    <property type="entry name" value="TRNASYNTHVAL"/>
</dbReference>
<evidence type="ECO:0000313" key="19">
    <source>
        <dbReference type="Proteomes" id="UP001489004"/>
    </source>
</evidence>
<keyword evidence="10 13" id="KW-0030">Aminoacyl-tRNA synthetase</keyword>
<dbReference type="NCBIfam" id="TIGR00422">
    <property type="entry name" value="valS"/>
    <property type="match status" value="1"/>
</dbReference>
<evidence type="ECO:0000256" key="14">
    <source>
        <dbReference type="SAM" id="Coils"/>
    </source>
</evidence>
<evidence type="ECO:0000313" key="18">
    <source>
        <dbReference type="EMBL" id="KAK9820072.1"/>
    </source>
</evidence>
<sequence length="1118" mass="123934">MATSSSSLDNVMGNLKVDQDGTAEANEQPVSGQTATPNLTSGRPANSLPAATGIPAQTQVPAHGQAGEEDPLKKAKKDAKAAEKAAKKAKAEAKAAAAKAAAASKDSGSNKKAKLKADAEAKKAAEAGALARMVADARATPKGERKVVSQEMASGYHPPYVEAAWYEWWEKCGFFKPDPLSTKPPFVMVLPPPNVTGSLHLGHAIMCTIEDTITRWRRMSGFNTLWVPGTDHAGIATQTVVEKKLQRERGITRHDIGRDAFVAETYMWVEEYGGKICSQMRRIGSSVDWSRLAFTMDDKLTAAVKEAFLRLHAEGLIYRENRLVNWDCILKTAVSDIEVDYEEIDEMTLKSVPGYAEKIEFGVLTSFAYQLEDGSGEIVVATTRPETMLGDTAVAVHPDDKRYAHLHGKHVIHPLNNRKIPIICDAELVDMSFGTGAVKITPAHDPNDFATGKRHSLEFINILTDDGCINSNGGQFSGQPRFKARVTVVQWLESLGLFRGKAGNKMRLGVCSRSKDVIEPVLKPQWWVNCQQMAAEARAAAGDGRLEIIPSEFRGTWYRWLDNIRDWCVSRQLWWGHRIPAYYITLEGDSDAGAAGAPSERTDQWVVARDAAEAEQLAAERFPGRKFRLQQDEDVLDTWFSSGLFPFSVFGWPDQTEDLDVFYPTSLLETGHDILFFWVARMVMMGMKLTGKVPFKEIYLHSMVRDAHGRKMSKTLGNVIDPIHVIEGISLEGLHATLLGGNLDPREVEKAKAGQKADFPDGIEECGTDALRFALMSYTSQGGDINLDIKRVVAYRYWCNKLWNAIRFAMRNLGDEFVPSPEAPRARSLPFACRWVLSRLKAAIDATVKGLEGYDFSTSTQAVYAFWQYELCDVFIELMKPVMSLPDGVAESNAQKRATRETLWLCLDAGLRLLHPFMPFVTEELWQRLPRRADQQGYLSIMLTPYPAGPRNWADEQVEADMAFLMTVVRQTRALRTDYGLVKQTPKLYVSCKDAARAAVIADHAQELCTMSTSSEVEVLPNGQAAPKGCAVSIVDDSTTIHMVLAGIFDPAKELDKLQNEKVKTAEKRDALRKRMAMADYAGKTPADIQAAETDRLQKLEAELQAADHHISELQQLL</sequence>
<keyword evidence="6 13" id="KW-0547">Nucleotide-binding</keyword>
<dbReference type="FunFam" id="3.40.50.620:FF:000078">
    <property type="entry name" value="Valine--tRNA ligase, mitochondrial"/>
    <property type="match status" value="1"/>
</dbReference>
<keyword evidence="7 13" id="KW-0067">ATP-binding</keyword>
<feature type="compositionally biased region" description="Basic and acidic residues" evidence="15">
    <location>
        <begin position="70"/>
        <end position="90"/>
    </location>
</feature>
<dbReference type="InterPro" id="IPR001412">
    <property type="entry name" value="aa-tRNA-synth_I_CS"/>
</dbReference>
<evidence type="ECO:0000256" key="5">
    <source>
        <dbReference type="ARBA" id="ARBA00022598"/>
    </source>
</evidence>
<dbReference type="CDD" id="cd00817">
    <property type="entry name" value="ValRS_core"/>
    <property type="match status" value="1"/>
</dbReference>
<keyword evidence="4" id="KW-0963">Cytoplasm</keyword>
<feature type="coiled-coil region" evidence="14">
    <location>
        <begin position="1055"/>
        <end position="1117"/>
    </location>
</feature>
<dbReference type="Proteomes" id="UP001489004">
    <property type="component" value="Unassembled WGS sequence"/>
</dbReference>
<evidence type="ECO:0000259" key="17">
    <source>
        <dbReference type="Pfam" id="PF08264"/>
    </source>
</evidence>
<dbReference type="GO" id="GO:0002161">
    <property type="term" value="F:aminoacyl-tRNA deacylase activity"/>
    <property type="evidence" value="ECO:0007669"/>
    <property type="project" value="InterPro"/>
</dbReference>
<dbReference type="GO" id="GO:0005829">
    <property type="term" value="C:cytosol"/>
    <property type="evidence" value="ECO:0007669"/>
    <property type="project" value="TreeGrafter"/>
</dbReference>
<keyword evidence="9 14" id="KW-0175">Coiled coil</keyword>
<dbReference type="InterPro" id="IPR002303">
    <property type="entry name" value="Valyl-tRNA_ligase"/>
</dbReference>
<comment type="similarity">
    <text evidence="2 13">Belongs to the class-I aminoacyl-tRNA synthetase family.</text>
</comment>
<dbReference type="AlphaFoldDB" id="A0AAW1QF82"/>
<accession>A0AAW1QF82</accession>
<evidence type="ECO:0000256" key="6">
    <source>
        <dbReference type="ARBA" id="ARBA00022741"/>
    </source>
</evidence>
<dbReference type="NCBIfam" id="NF004349">
    <property type="entry name" value="PRK05729.1"/>
    <property type="match status" value="1"/>
</dbReference>
<evidence type="ECO:0000256" key="11">
    <source>
        <dbReference type="ARBA" id="ARBA00029936"/>
    </source>
</evidence>
<dbReference type="FunFam" id="1.10.730.10:FF:000009">
    <property type="entry name" value="Valine--tRNA ligase, mitochondrial"/>
    <property type="match status" value="1"/>
</dbReference>
<proteinExistence type="inferred from homology"/>
<evidence type="ECO:0000256" key="7">
    <source>
        <dbReference type="ARBA" id="ARBA00022840"/>
    </source>
</evidence>
<dbReference type="EC" id="6.1.1.9" evidence="3"/>
<gene>
    <name evidence="18" type="ORF">WJX72_005790</name>
</gene>
<dbReference type="GO" id="GO:0004832">
    <property type="term" value="F:valine-tRNA ligase activity"/>
    <property type="evidence" value="ECO:0007669"/>
    <property type="project" value="UniProtKB-EC"/>
</dbReference>
<dbReference type="GO" id="GO:0005524">
    <property type="term" value="F:ATP binding"/>
    <property type="evidence" value="ECO:0007669"/>
    <property type="project" value="UniProtKB-KW"/>
</dbReference>
<dbReference type="SUPFAM" id="SSF52374">
    <property type="entry name" value="Nucleotidylyl transferase"/>
    <property type="match status" value="1"/>
</dbReference>
<evidence type="ECO:0000256" key="1">
    <source>
        <dbReference type="ARBA" id="ARBA00004496"/>
    </source>
</evidence>
<evidence type="ECO:0000256" key="13">
    <source>
        <dbReference type="RuleBase" id="RU363035"/>
    </source>
</evidence>
<feature type="domain" description="Aminoacyl-tRNA synthetase class Ia" evidence="16">
    <location>
        <begin position="165"/>
        <end position="788"/>
    </location>
</feature>
<evidence type="ECO:0000256" key="10">
    <source>
        <dbReference type="ARBA" id="ARBA00023146"/>
    </source>
</evidence>
<dbReference type="GO" id="GO:0009791">
    <property type="term" value="P:post-embryonic development"/>
    <property type="evidence" value="ECO:0007669"/>
    <property type="project" value="UniProtKB-ARBA"/>
</dbReference>